<reference evidence="2 3" key="1">
    <citation type="journal article" date="2022" name="Environ. Microbiol. Rep.">
        <title>Eco-phylogenetic analyses reveal divergent evolution of vitamin B12 metabolism in the marine bacterial family 'Psychromonadaceae'.</title>
        <authorList>
            <person name="Jin X."/>
            <person name="Yang Y."/>
            <person name="Cao H."/>
            <person name="Gao B."/>
            <person name="Zhao Z."/>
        </authorList>
    </citation>
    <scope>NUCLEOTIDE SEQUENCE [LARGE SCALE GENOMIC DNA]</scope>
    <source>
        <strain evidence="2 3">MKS20</strain>
    </source>
</reference>
<sequence>MNFKMATVNNTAWLALPVLGLLSACTPMSTEEQVAAIAQYQDQLNYQVASSQLFSSLQHYLAPVAQRNEQGKVAIQLTGPNLSTEQLQQLDTQLSQWLQLPVSLHRQTGAMDYQVNIAVTLQQNSCRFSQYQESLSVPACAMRRNMHSALVKPATWHQGEEYVVSSSALDVGAVQRLFDGKIKMSDKQQVTGD</sequence>
<feature type="signal peptide" evidence="1">
    <location>
        <begin position="1"/>
        <end position="29"/>
    </location>
</feature>
<accession>A0ABS8WEP6</accession>
<gene>
    <name evidence="2" type="ORF">K6Y31_18375</name>
</gene>
<dbReference type="RefSeq" id="WP_233054431.1">
    <property type="nucleotide sequence ID" value="NZ_JAIMJA010000024.1"/>
</dbReference>
<keyword evidence="1" id="KW-0732">Signal</keyword>
<dbReference type="Proteomes" id="UP001201273">
    <property type="component" value="Unassembled WGS sequence"/>
</dbReference>
<dbReference type="EMBL" id="JAIMJA010000024">
    <property type="protein sequence ID" value="MCE2596753.1"/>
    <property type="molecule type" value="Genomic_DNA"/>
</dbReference>
<name>A0ABS8WEP6_9GAMM</name>
<keyword evidence="3" id="KW-1185">Reference proteome</keyword>
<evidence type="ECO:0008006" key="4">
    <source>
        <dbReference type="Google" id="ProtNLM"/>
    </source>
</evidence>
<organism evidence="2 3">
    <name type="scientific">Motilimonas cestriensis</name>
    <dbReference type="NCBI Taxonomy" id="2742685"/>
    <lineage>
        <taxon>Bacteria</taxon>
        <taxon>Pseudomonadati</taxon>
        <taxon>Pseudomonadota</taxon>
        <taxon>Gammaproteobacteria</taxon>
        <taxon>Alteromonadales</taxon>
        <taxon>Alteromonadales genera incertae sedis</taxon>
        <taxon>Motilimonas</taxon>
    </lineage>
</organism>
<protein>
    <recommendedName>
        <fullName evidence="4">Pilus assembly protein FlpD</fullName>
    </recommendedName>
</protein>
<comment type="caution">
    <text evidence="2">The sequence shown here is derived from an EMBL/GenBank/DDBJ whole genome shotgun (WGS) entry which is preliminary data.</text>
</comment>
<dbReference type="PROSITE" id="PS51257">
    <property type="entry name" value="PROKAR_LIPOPROTEIN"/>
    <property type="match status" value="1"/>
</dbReference>
<evidence type="ECO:0000256" key="1">
    <source>
        <dbReference type="SAM" id="SignalP"/>
    </source>
</evidence>
<evidence type="ECO:0000313" key="2">
    <source>
        <dbReference type="EMBL" id="MCE2596753.1"/>
    </source>
</evidence>
<proteinExistence type="predicted"/>
<evidence type="ECO:0000313" key="3">
    <source>
        <dbReference type="Proteomes" id="UP001201273"/>
    </source>
</evidence>
<feature type="chain" id="PRO_5046466321" description="Pilus assembly protein FlpD" evidence="1">
    <location>
        <begin position="30"/>
        <end position="193"/>
    </location>
</feature>